<keyword evidence="5" id="KW-1185">Reference proteome</keyword>
<evidence type="ECO:0000256" key="1">
    <source>
        <dbReference type="ARBA" id="ARBA00000274"/>
    </source>
</evidence>
<reference evidence="4 5" key="1">
    <citation type="submission" date="2010-04" db="EMBL/GenBank/DDBJ databases">
        <title>The genome of Herbaspirillum seropedicae SmR1, an endophytic, nitrogen-fixing, plant-growth promoting beta-Proteobacteria.</title>
        <authorList>
            <person name="Pedrosa F.O."/>
            <person name="Monteiro R.A."/>
            <person name="Wassem R."/>
            <person name="Cruz L.M."/>
            <person name="Ayub R.A."/>
            <person name="Colauto N.B."/>
            <person name="Fernandez M.A."/>
            <person name="Fungaro M.H.P."/>
            <person name="Grisard E.C."/>
            <person name="Hungria M."/>
            <person name="Madeira H.M.F."/>
            <person name="Nodari R.O."/>
            <person name="Osaku C.A."/>
            <person name="Petzl-Erler M.L."/>
            <person name="Terenzi H."/>
            <person name="Vieira L.G.E."/>
            <person name="Almeida M.I.M."/>
            <person name="Alves L.R."/>
            <person name="Arantes O.M.N."/>
            <person name="Balsanelli E."/>
            <person name="Barcellos F.G."/>
            <person name="Baura V.A."/>
            <person name="Binde D.R."/>
            <person name="Campo R.J."/>
            <person name="Chubatsu L.S."/>
            <person name="Chueire L.M.O."/>
            <person name="Ciferri R.R."/>
            <person name="Correa L.C."/>
            <person name="da Conceicao Silva J.L."/>
            <person name="Dabul A.N.G."/>
            <person name="Dambros B.P."/>
            <person name="Faoro H."/>
            <person name="Favetti A."/>
            <person name="Friedermann G."/>
            <person name="Furlaneto M.C."/>
            <person name="Gasques L.S."/>
            <person name="Gimenes C.C.T."/>
            <person name="Gioppo N.M.R."/>
            <person name="Glienke-Blanco C."/>
            <person name="Godoy L.P."/>
            <person name="Guerra M.P."/>
            <person name="Karp S."/>
            <person name="Kava-Cordeiro V."/>
            <person name="Margarido V.P."/>
            <person name="Mathioni S.M."/>
            <person name="Menck-Soares M.A."/>
            <person name="Murace N.K."/>
            <person name="Nicolas M.F."/>
            <person name="Oliveira C.E.C."/>
            <person name="Pagnan N.A.B."/>
            <person name="Pamphile J.A."/>
            <person name="Patussi E.V."/>
            <person name="Pereira L.F.P."/>
            <person name="Pereira-Ferrari L."/>
            <person name="Pinto F.G.S."/>
            <person name="Precoma C."/>
            <person name="Prioli A.J."/>
            <person name="Prioli S.M.A.P."/>
            <person name="Raittz R.T."/>
            <person name="Ramos H.J.O."/>
            <person name="Ribeiro E.M.S.F."/>
            <person name="Rigo L.U."/>
            <person name="Rocha C.L.M.S.C."/>
            <person name="Rocha S.N."/>
            <person name="Santos K."/>
            <person name="Satori D."/>
            <person name="Silva A.G."/>
            <person name="Simao R.C.G."/>
            <person name="Soares M.A.M."/>
            <person name="Souza E.M."/>
            <person name="Steffens M.B.R."/>
            <person name="Steindel M."/>
            <person name="Tadra-Sfeir M.Z."/>
            <person name="Takahashi E.K."/>
            <person name="Torres R.A."/>
            <person name="Valle J.S."/>
            <person name="Vernal J.I."/>
            <person name="Vilas-Boas L.A."/>
            <person name="Watanabe M.A.E."/>
            <person name="Weiss V.A."/>
            <person name="Yates M.A."/>
            <person name="Souza E.M."/>
        </authorList>
    </citation>
    <scope>NUCLEOTIDE SEQUENCE [LARGE SCALE GENOMIC DNA]</scope>
    <source>
        <strain evidence="4 5">SmR1</strain>
    </source>
</reference>
<dbReference type="PANTHER" id="PTHR31223">
    <property type="entry name" value="LOG FAMILY PROTEIN YJL055W"/>
    <property type="match status" value="1"/>
</dbReference>
<keyword evidence="3" id="KW-0203">Cytokinin biosynthesis</keyword>
<evidence type="ECO:0000256" key="2">
    <source>
        <dbReference type="ARBA" id="ARBA00006763"/>
    </source>
</evidence>
<dbReference type="STRING" id="757424.Hsero_3284"/>
<dbReference type="SUPFAM" id="SSF102405">
    <property type="entry name" value="MCP/YpsA-like"/>
    <property type="match status" value="1"/>
</dbReference>
<dbReference type="GO" id="GO:0009691">
    <property type="term" value="P:cytokinin biosynthetic process"/>
    <property type="evidence" value="ECO:0007669"/>
    <property type="project" value="UniProtKB-UniRule"/>
</dbReference>
<evidence type="ECO:0000313" key="4">
    <source>
        <dbReference type="EMBL" id="ADJ64765.1"/>
    </source>
</evidence>
<dbReference type="InterPro" id="IPR005269">
    <property type="entry name" value="LOG"/>
</dbReference>
<dbReference type="EC" id="3.2.2.n1" evidence="3"/>
<sequence>MKSICVYCGSSPGASPAYAEAARKLAREMVNNNIALVYGGGNVGLMGIIASEVMQLGGEATGVIPKALLDKELGHDGLTRLHIVKDMHERKAMMAELSDGFVAMPGGMGTLEELFEVLTWAQLGFHYKPICLYNVNGFYDNLIAFVDHLVSQRFVSSDQSGLMMHEADPARLIQRFQTFTPTYKTKWADREAVANLLP</sequence>
<keyword evidence="3" id="KW-0378">Hydrolase</keyword>
<dbReference type="RefSeq" id="WP_013235229.1">
    <property type="nucleotide sequence ID" value="NC_014323.1"/>
</dbReference>
<dbReference type="Pfam" id="PF03641">
    <property type="entry name" value="Lysine_decarbox"/>
    <property type="match status" value="1"/>
</dbReference>
<dbReference type="InterPro" id="IPR031100">
    <property type="entry name" value="LOG_fam"/>
</dbReference>
<comment type="similarity">
    <text evidence="2 3">Belongs to the LOG family.</text>
</comment>
<organism evidence="4 5">
    <name type="scientific">Herbaspirillum seropedicae (strain SmR1)</name>
    <dbReference type="NCBI Taxonomy" id="757424"/>
    <lineage>
        <taxon>Bacteria</taxon>
        <taxon>Pseudomonadati</taxon>
        <taxon>Pseudomonadota</taxon>
        <taxon>Betaproteobacteria</taxon>
        <taxon>Burkholderiales</taxon>
        <taxon>Oxalobacteraceae</taxon>
        <taxon>Herbaspirillum</taxon>
    </lineage>
</organism>
<dbReference type="EMBL" id="CP002039">
    <property type="protein sequence ID" value="ADJ64765.1"/>
    <property type="molecule type" value="Genomic_DNA"/>
</dbReference>
<dbReference type="eggNOG" id="COG1611">
    <property type="taxonomic scope" value="Bacteria"/>
</dbReference>
<evidence type="ECO:0000313" key="5">
    <source>
        <dbReference type="Proteomes" id="UP000000329"/>
    </source>
</evidence>
<dbReference type="PANTHER" id="PTHR31223:SF70">
    <property type="entry name" value="LOG FAMILY PROTEIN YJL055W"/>
    <property type="match status" value="1"/>
</dbReference>
<protein>
    <recommendedName>
        <fullName evidence="3">Cytokinin riboside 5'-monophosphate phosphoribohydrolase</fullName>
        <ecNumber evidence="3">3.2.2.n1</ecNumber>
    </recommendedName>
</protein>
<proteinExistence type="inferred from homology"/>
<dbReference type="NCBIfam" id="TIGR00730">
    <property type="entry name" value="Rossman fold protein, TIGR00730 family"/>
    <property type="match status" value="1"/>
</dbReference>
<dbReference type="AlphaFoldDB" id="D8J1Y2"/>
<dbReference type="GO" id="GO:0008714">
    <property type="term" value="F:AMP nucleosidase activity"/>
    <property type="evidence" value="ECO:0007669"/>
    <property type="project" value="UniProtKB-EC"/>
</dbReference>
<gene>
    <name evidence="4" type="ordered locus">Hsero_3284</name>
</gene>
<dbReference type="KEGG" id="hse:Hsero_3284"/>
<evidence type="ECO:0000256" key="3">
    <source>
        <dbReference type="RuleBase" id="RU363015"/>
    </source>
</evidence>
<dbReference type="OrthoDB" id="9801098at2"/>
<name>D8J1Y2_HERSS</name>
<dbReference type="HOGENOM" id="CLU_058336_4_2_4"/>
<dbReference type="Gene3D" id="3.40.50.450">
    <property type="match status" value="1"/>
</dbReference>
<dbReference type="GeneID" id="29392537"/>
<dbReference type="GO" id="GO:0005829">
    <property type="term" value="C:cytosol"/>
    <property type="evidence" value="ECO:0007669"/>
    <property type="project" value="TreeGrafter"/>
</dbReference>
<comment type="catalytic activity">
    <reaction evidence="1">
        <text>AMP + H2O = D-ribose 5-phosphate + adenine</text>
        <dbReference type="Rhea" id="RHEA:20129"/>
        <dbReference type="ChEBI" id="CHEBI:15377"/>
        <dbReference type="ChEBI" id="CHEBI:16708"/>
        <dbReference type="ChEBI" id="CHEBI:78346"/>
        <dbReference type="ChEBI" id="CHEBI:456215"/>
        <dbReference type="EC" id="3.2.2.4"/>
    </reaction>
</comment>
<dbReference type="Proteomes" id="UP000000329">
    <property type="component" value="Chromosome"/>
</dbReference>
<accession>D8J1Y2</accession>